<evidence type="ECO:0000256" key="4">
    <source>
        <dbReference type="ARBA" id="ARBA00022723"/>
    </source>
</evidence>
<dbReference type="PANTHER" id="PTHR34047">
    <property type="entry name" value="NUCLEAR INTRON MATURASE 1, MITOCHONDRIAL-RELATED"/>
    <property type="match status" value="1"/>
</dbReference>
<dbReference type="InterPro" id="IPR000123">
    <property type="entry name" value="Reverse_transcriptase_msDNA"/>
</dbReference>
<comment type="similarity">
    <text evidence="8">Belongs to the bacterial reverse transcriptase family.</text>
</comment>
<sequence length="434" mass="46565">MQGRDVLVETLTHAFLGAEWTRDSLRAAAVDSLGARRRWLGPLATGVLVAFPHPPLDAPRELARCIAGLLPERAQPVVAHLAPVPARALPSSSAVPRIDGRDDLARLLAITPAQLDGFADLGQWNRRAAEGAVQHYDHVWRERPGRVPRLLEIPRARLRAVQRTVLEEVVGLAAVHPAAHGFVPGRSAISGAAVHAGSAMLVTLDLQRFFAQVTAPRVFGLLRAEGLPEAVAYALTGLCTRPVPIAVLRRMPTGGDVEARAALRRSLTLPHLPQGAPTSPALANLALRRLDARLTGYAEAAGARYTRYADDLAFSGDERFARRAEAFARGAARIVEDAGYAVNPQKTRLRPASVRQSVTGVVVNVHPNVRRADVDRLHAILHNCVVHGPSGQNRGAVPDFGAHLLGRIAWVAAVNPARGARLRALFDAIVWPGA</sequence>
<evidence type="ECO:0000256" key="3">
    <source>
        <dbReference type="ARBA" id="ARBA00022695"/>
    </source>
</evidence>
<dbReference type="PANTHER" id="PTHR34047:SF7">
    <property type="entry name" value="RNA-DIRECTED DNA POLYMERASE"/>
    <property type="match status" value="1"/>
</dbReference>
<keyword evidence="6 11" id="KW-0695">RNA-directed DNA polymerase</keyword>
<keyword evidence="2" id="KW-0808">Transferase</keyword>
<evidence type="ECO:0000256" key="1">
    <source>
        <dbReference type="ARBA" id="ARBA00012493"/>
    </source>
</evidence>
<evidence type="ECO:0000256" key="5">
    <source>
        <dbReference type="ARBA" id="ARBA00022842"/>
    </source>
</evidence>
<evidence type="ECO:0000259" key="10">
    <source>
        <dbReference type="PROSITE" id="PS50878"/>
    </source>
</evidence>
<evidence type="ECO:0000313" key="12">
    <source>
        <dbReference type="Proteomes" id="UP000193711"/>
    </source>
</evidence>
<dbReference type="GO" id="GO:0003723">
    <property type="term" value="F:RNA binding"/>
    <property type="evidence" value="ECO:0007669"/>
    <property type="project" value="InterPro"/>
</dbReference>
<dbReference type="AlphaFoldDB" id="A0A1X7PG05"/>
<dbReference type="InterPro" id="IPR051083">
    <property type="entry name" value="GrpII_Intron_Splice-Mob/Def"/>
</dbReference>
<accession>A0A1X7PG05</accession>
<keyword evidence="12" id="KW-1185">Reference proteome</keyword>
<keyword evidence="7" id="KW-0051">Antiviral defense</keyword>
<comment type="catalytic activity">
    <reaction evidence="9">
        <text>DNA(n) + a 2'-deoxyribonucleoside 5'-triphosphate = DNA(n+1) + diphosphate</text>
        <dbReference type="Rhea" id="RHEA:22508"/>
        <dbReference type="Rhea" id="RHEA-COMP:17339"/>
        <dbReference type="Rhea" id="RHEA-COMP:17340"/>
        <dbReference type="ChEBI" id="CHEBI:33019"/>
        <dbReference type="ChEBI" id="CHEBI:61560"/>
        <dbReference type="ChEBI" id="CHEBI:173112"/>
        <dbReference type="EC" id="2.7.7.49"/>
    </reaction>
</comment>
<evidence type="ECO:0000256" key="8">
    <source>
        <dbReference type="ARBA" id="ARBA00034120"/>
    </source>
</evidence>
<dbReference type="InterPro" id="IPR000477">
    <property type="entry name" value="RT_dom"/>
</dbReference>
<feature type="domain" description="Reverse transcriptase" evidence="10">
    <location>
        <begin position="122"/>
        <end position="363"/>
    </location>
</feature>
<protein>
    <recommendedName>
        <fullName evidence="1">RNA-directed DNA polymerase</fullName>
        <ecNumber evidence="1">2.7.7.49</ecNumber>
    </recommendedName>
</protein>
<proteinExistence type="inferred from homology"/>
<keyword evidence="4" id="KW-0479">Metal-binding</keyword>
<keyword evidence="5" id="KW-0460">Magnesium</keyword>
<dbReference type="GO" id="GO:0051607">
    <property type="term" value="P:defense response to virus"/>
    <property type="evidence" value="ECO:0007669"/>
    <property type="project" value="UniProtKB-KW"/>
</dbReference>
<dbReference type="SUPFAM" id="SSF56672">
    <property type="entry name" value="DNA/RNA polymerases"/>
    <property type="match status" value="1"/>
</dbReference>
<dbReference type="CDD" id="cd03487">
    <property type="entry name" value="RT_Bac_retron_II"/>
    <property type="match status" value="1"/>
</dbReference>
<dbReference type="InterPro" id="IPR043502">
    <property type="entry name" value="DNA/RNA_pol_sf"/>
</dbReference>
<dbReference type="GO" id="GO:0003964">
    <property type="term" value="F:RNA-directed DNA polymerase activity"/>
    <property type="evidence" value="ECO:0007669"/>
    <property type="project" value="UniProtKB-KW"/>
</dbReference>
<name>A0A1X7PG05_9MICO</name>
<organism evidence="11 12">
    <name type="scientific">Rathayibacter oskolensis</name>
    <dbReference type="NCBI Taxonomy" id="1891671"/>
    <lineage>
        <taxon>Bacteria</taxon>
        <taxon>Bacillati</taxon>
        <taxon>Actinomycetota</taxon>
        <taxon>Actinomycetes</taxon>
        <taxon>Micrococcales</taxon>
        <taxon>Microbacteriaceae</taxon>
        <taxon>Rathayibacter</taxon>
    </lineage>
</organism>
<dbReference type="EMBL" id="FXBM01000004">
    <property type="protein sequence ID" value="SMH50330.1"/>
    <property type="molecule type" value="Genomic_DNA"/>
</dbReference>
<dbReference type="RefSeq" id="WP_208857007.1">
    <property type="nucleotide sequence ID" value="NZ_FXBM01000004.1"/>
</dbReference>
<evidence type="ECO:0000256" key="6">
    <source>
        <dbReference type="ARBA" id="ARBA00022918"/>
    </source>
</evidence>
<gene>
    <name evidence="11" type="ORF">SAMN06295885_3510</name>
</gene>
<reference evidence="12" key="1">
    <citation type="submission" date="2017-04" db="EMBL/GenBank/DDBJ databases">
        <authorList>
            <person name="Varghese N."/>
            <person name="Submissions S."/>
        </authorList>
    </citation>
    <scope>NUCLEOTIDE SEQUENCE [LARGE SCALE GENOMIC DNA]</scope>
    <source>
        <strain evidence="12">VKM Ac-2121</strain>
    </source>
</reference>
<dbReference type="PROSITE" id="PS50878">
    <property type="entry name" value="RT_POL"/>
    <property type="match status" value="1"/>
</dbReference>
<evidence type="ECO:0000313" key="11">
    <source>
        <dbReference type="EMBL" id="SMH50330.1"/>
    </source>
</evidence>
<evidence type="ECO:0000256" key="7">
    <source>
        <dbReference type="ARBA" id="ARBA00023118"/>
    </source>
</evidence>
<evidence type="ECO:0000256" key="2">
    <source>
        <dbReference type="ARBA" id="ARBA00022679"/>
    </source>
</evidence>
<dbReference type="Proteomes" id="UP000193711">
    <property type="component" value="Unassembled WGS sequence"/>
</dbReference>
<dbReference type="GO" id="GO:0046872">
    <property type="term" value="F:metal ion binding"/>
    <property type="evidence" value="ECO:0007669"/>
    <property type="project" value="UniProtKB-KW"/>
</dbReference>
<dbReference type="EC" id="2.7.7.49" evidence="1"/>
<keyword evidence="3" id="KW-0548">Nucleotidyltransferase</keyword>
<dbReference type="PRINTS" id="PR00866">
    <property type="entry name" value="RNADNAPOLMS"/>
</dbReference>
<dbReference type="Pfam" id="PF00078">
    <property type="entry name" value="RVT_1"/>
    <property type="match status" value="1"/>
</dbReference>
<evidence type="ECO:0000256" key="9">
    <source>
        <dbReference type="ARBA" id="ARBA00048173"/>
    </source>
</evidence>